<dbReference type="PANTHER" id="PTHR43792:SF1">
    <property type="entry name" value="N-ACETYLTRANSFERASE DOMAIN-CONTAINING PROTEIN"/>
    <property type="match status" value="1"/>
</dbReference>
<dbReference type="PANTHER" id="PTHR43792">
    <property type="entry name" value="GNAT FAMILY, PUTATIVE (AFU_ORTHOLOGUE AFUA_3G00765)-RELATED-RELATED"/>
    <property type="match status" value="1"/>
</dbReference>
<dbReference type="InterPro" id="IPR016181">
    <property type="entry name" value="Acyl_CoA_acyltransferase"/>
</dbReference>
<gene>
    <name evidence="2" type="ordered locus">LIV_1252</name>
</gene>
<dbReference type="OrthoDB" id="9798081at2"/>
<dbReference type="HOGENOM" id="CLU_013985_3_1_9"/>
<dbReference type="InterPro" id="IPR051531">
    <property type="entry name" value="N-acetyltransferase"/>
</dbReference>
<dbReference type="Pfam" id="PF13302">
    <property type="entry name" value="Acetyltransf_3"/>
    <property type="match status" value="1"/>
</dbReference>
<evidence type="ECO:0000313" key="3">
    <source>
        <dbReference type="Proteomes" id="UP000001286"/>
    </source>
</evidence>
<dbReference type="GO" id="GO:0016747">
    <property type="term" value="F:acyltransferase activity, transferring groups other than amino-acyl groups"/>
    <property type="evidence" value="ECO:0007669"/>
    <property type="project" value="InterPro"/>
</dbReference>
<dbReference type="Gene3D" id="3.40.630.30">
    <property type="match status" value="1"/>
</dbReference>
<feature type="domain" description="N-acetyltransferase" evidence="1">
    <location>
        <begin position="8"/>
        <end position="146"/>
    </location>
</feature>
<dbReference type="Proteomes" id="UP000001286">
    <property type="component" value="Chromosome"/>
</dbReference>
<proteinExistence type="predicted"/>
<accession>G2ZFL6</accession>
<dbReference type="SUPFAM" id="SSF55729">
    <property type="entry name" value="Acyl-CoA N-acyltransferases (Nat)"/>
    <property type="match status" value="1"/>
</dbReference>
<name>G2ZFL6_LISIP</name>
<protein>
    <recommendedName>
        <fullName evidence="1">N-acetyltransferase domain-containing protein</fullName>
    </recommendedName>
</protein>
<evidence type="ECO:0000259" key="1">
    <source>
        <dbReference type="Pfam" id="PF13302"/>
    </source>
</evidence>
<dbReference type="KEGG" id="liv:LIV_1252"/>
<evidence type="ECO:0000313" key="2">
    <source>
        <dbReference type="EMBL" id="CBW85734.1"/>
    </source>
</evidence>
<dbReference type="RefSeq" id="WP_014092696.1">
    <property type="nucleotide sequence ID" value="NC_016011.1"/>
</dbReference>
<reference evidence="2 3" key="1">
    <citation type="journal article" date="2011" name="J. Bacteriol.">
        <title>Complete genome sequence of the animal pathogen Listeria ivanovii, which provides insights into host specificities and evolution of the genus Listeria.</title>
        <authorList>
            <person name="Buchrieser C."/>
            <person name="Rusniok C."/>
            <person name="Garrido P."/>
            <person name="Hain T."/>
            <person name="Scortti M."/>
            <person name="Lampidis R."/>
            <person name="Karst U."/>
            <person name="Chakraborty T."/>
            <person name="Cossart P."/>
            <person name="Kreft J."/>
            <person name="Vazquez-Boland J.A."/>
            <person name="Goebel W."/>
            <person name="Glaser P."/>
        </authorList>
    </citation>
    <scope>NUCLEOTIDE SEQUENCE [LARGE SCALE GENOMIC DNA]</scope>
    <source>
        <strain evidence="3">ATCC BAA-678 / PAM 55</strain>
    </source>
</reference>
<sequence length="173" mass="19864">MIYFETERLIARDYLPDDYLPFIKLNTNPNVMKFFPNLLTPEESNALLDRNQQELALFGYGLFAIEEKTTGDFIGFTGFHEATFEADFTPCTEIGWRLKKSVWNQGYATEAALGCIQFAREHTSIVDIFSFTASLNIASEQVMKKIKLSKIANFDHPVLPEHHPLKPHVLYKL</sequence>
<organism evidence="2 3">
    <name type="scientific">Listeria ivanovii (strain ATCC BAA-678 / PAM 55)</name>
    <dbReference type="NCBI Taxonomy" id="881621"/>
    <lineage>
        <taxon>Bacteria</taxon>
        <taxon>Bacillati</taxon>
        <taxon>Bacillota</taxon>
        <taxon>Bacilli</taxon>
        <taxon>Bacillales</taxon>
        <taxon>Listeriaceae</taxon>
        <taxon>Listeria</taxon>
    </lineage>
</organism>
<dbReference type="AlphaFoldDB" id="G2ZFL6"/>
<dbReference type="InterPro" id="IPR000182">
    <property type="entry name" value="GNAT_dom"/>
</dbReference>
<dbReference type="eggNOG" id="COG1670">
    <property type="taxonomic scope" value="Bacteria"/>
</dbReference>
<dbReference type="EMBL" id="FR687253">
    <property type="protein sequence ID" value="CBW85734.1"/>
    <property type="molecule type" value="Genomic_DNA"/>
</dbReference>
<dbReference type="GeneID" id="57076233"/>